<dbReference type="PANTHER" id="PTHR43442">
    <property type="entry name" value="GLUCONOKINASE-RELATED"/>
    <property type="match status" value="1"/>
</dbReference>
<evidence type="ECO:0000256" key="1">
    <source>
        <dbReference type="ARBA" id="ARBA00004761"/>
    </source>
</evidence>
<evidence type="ECO:0000256" key="4">
    <source>
        <dbReference type="ARBA" id="ARBA00022679"/>
    </source>
</evidence>
<dbReference type="Pfam" id="PF01202">
    <property type="entry name" value="SKI"/>
    <property type="match status" value="1"/>
</dbReference>
<reference evidence="10 11" key="1">
    <citation type="submission" date="2023-05" db="EMBL/GenBank/DDBJ databases">
        <title>Corynebacterium suedekumii sp. nov. and Corynebacterium breve sp. nov. isolated from raw cow's milk.</title>
        <authorList>
            <person name="Baer M.K."/>
            <person name="Mehl L."/>
            <person name="Hellmuth R."/>
            <person name="Marke G."/>
            <person name="Lipski A."/>
        </authorList>
    </citation>
    <scope>NUCLEOTIDE SEQUENCE [LARGE SCALE GENOMIC DNA]</scope>
    <source>
        <strain evidence="10 11">LM112</strain>
    </source>
</reference>
<dbReference type="GO" id="GO:0046316">
    <property type="term" value="F:gluconokinase activity"/>
    <property type="evidence" value="ECO:0007669"/>
    <property type="project" value="UniProtKB-EC"/>
</dbReference>
<evidence type="ECO:0000313" key="11">
    <source>
        <dbReference type="Proteomes" id="UP001238805"/>
    </source>
</evidence>
<dbReference type="InterPro" id="IPR006001">
    <property type="entry name" value="Therm_gnt_kin"/>
</dbReference>
<keyword evidence="7 9" id="KW-0067">ATP-binding</keyword>
<dbReference type="NCBIfam" id="TIGR01313">
    <property type="entry name" value="therm_gnt_kin"/>
    <property type="match status" value="1"/>
</dbReference>
<proteinExistence type="inferred from homology"/>
<dbReference type="CDD" id="cd02021">
    <property type="entry name" value="GntK"/>
    <property type="match status" value="1"/>
</dbReference>
<evidence type="ECO:0000256" key="8">
    <source>
        <dbReference type="ARBA" id="ARBA00048090"/>
    </source>
</evidence>
<dbReference type="Gene3D" id="3.40.50.300">
    <property type="entry name" value="P-loop containing nucleotide triphosphate hydrolases"/>
    <property type="match status" value="1"/>
</dbReference>
<organism evidence="10 11">
    <name type="scientific">Corynebacterium suedekumii</name>
    <dbReference type="NCBI Taxonomy" id="3049801"/>
    <lineage>
        <taxon>Bacteria</taxon>
        <taxon>Bacillati</taxon>
        <taxon>Actinomycetota</taxon>
        <taxon>Actinomycetes</taxon>
        <taxon>Mycobacteriales</taxon>
        <taxon>Corynebacteriaceae</taxon>
        <taxon>Corynebacterium</taxon>
    </lineage>
</organism>
<name>A0ABY8VSB0_9CORY</name>
<evidence type="ECO:0000256" key="6">
    <source>
        <dbReference type="ARBA" id="ARBA00022777"/>
    </source>
</evidence>
<keyword evidence="5 9" id="KW-0547">Nucleotide-binding</keyword>
<protein>
    <recommendedName>
        <fullName evidence="3 9">Gluconokinase</fullName>
        <ecNumber evidence="3 9">2.7.1.12</ecNumber>
    </recommendedName>
</protein>
<evidence type="ECO:0000256" key="7">
    <source>
        <dbReference type="ARBA" id="ARBA00022840"/>
    </source>
</evidence>
<evidence type="ECO:0000256" key="2">
    <source>
        <dbReference type="ARBA" id="ARBA00008420"/>
    </source>
</evidence>
<evidence type="ECO:0000256" key="3">
    <source>
        <dbReference type="ARBA" id="ARBA00012054"/>
    </source>
</evidence>
<dbReference type="EMBL" id="CP126970">
    <property type="protein sequence ID" value="WIM71543.1"/>
    <property type="molecule type" value="Genomic_DNA"/>
</dbReference>
<comment type="catalytic activity">
    <reaction evidence="8 9">
        <text>D-gluconate + ATP = 6-phospho-D-gluconate + ADP + H(+)</text>
        <dbReference type="Rhea" id="RHEA:19433"/>
        <dbReference type="ChEBI" id="CHEBI:15378"/>
        <dbReference type="ChEBI" id="CHEBI:18391"/>
        <dbReference type="ChEBI" id="CHEBI:30616"/>
        <dbReference type="ChEBI" id="CHEBI:58759"/>
        <dbReference type="ChEBI" id="CHEBI:456216"/>
        <dbReference type="EC" id="2.7.1.12"/>
    </reaction>
</comment>
<dbReference type="PANTHER" id="PTHR43442:SF3">
    <property type="entry name" value="GLUCONOKINASE-RELATED"/>
    <property type="match status" value="1"/>
</dbReference>
<evidence type="ECO:0000256" key="9">
    <source>
        <dbReference type="RuleBase" id="RU363066"/>
    </source>
</evidence>
<dbReference type="RefSeq" id="WP_284876109.1">
    <property type="nucleotide sequence ID" value="NZ_CP126970.1"/>
</dbReference>
<evidence type="ECO:0000313" key="10">
    <source>
        <dbReference type="EMBL" id="WIM71543.1"/>
    </source>
</evidence>
<dbReference type="InterPro" id="IPR027417">
    <property type="entry name" value="P-loop_NTPase"/>
</dbReference>
<comment type="similarity">
    <text evidence="2 9">Belongs to the gluconokinase GntK/GntV family.</text>
</comment>
<dbReference type="Proteomes" id="UP001238805">
    <property type="component" value="Chromosome"/>
</dbReference>
<dbReference type="EC" id="2.7.1.12" evidence="3 9"/>
<evidence type="ECO:0000256" key="5">
    <source>
        <dbReference type="ARBA" id="ARBA00022741"/>
    </source>
</evidence>
<gene>
    <name evidence="10" type="ORF">QP029_00945</name>
</gene>
<keyword evidence="4 9" id="KW-0808">Transferase</keyword>
<dbReference type="InterPro" id="IPR031322">
    <property type="entry name" value="Shikimate/glucono_kinase"/>
</dbReference>
<keyword evidence="11" id="KW-1185">Reference proteome</keyword>
<keyword evidence="6 9" id="KW-0418">Kinase</keyword>
<sequence>MGVSGSGKTTVGQLLGTKLGLPYRDGDDLHPQVNIDKMARGEALTDEDRWPWLELVGAWLVDHPEGGIIGCSALKRSYRDLIRQAVPDVAFVHVHGTRELLSRRMEYRPGHFMPPSLLDSQLDTLEELESDEHGRVFDVSAPAARIVDDAAEWIATA</sequence>
<accession>A0ABY8VSB0</accession>
<comment type="pathway">
    <text evidence="1">Carbohydrate acid metabolism.</text>
</comment>
<dbReference type="SUPFAM" id="SSF52540">
    <property type="entry name" value="P-loop containing nucleoside triphosphate hydrolases"/>
    <property type="match status" value="1"/>
</dbReference>